<evidence type="ECO:0000313" key="1">
    <source>
        <dbReference type="EMBL" id="MCS3919013.1"/>
    </source>
</evidence>
<proteinExistence type="predicted"/>
<gene>
    <name evidence="1" type="ORF">M2350_001413</name>
</gene>
<sequence length="57" mass="6484">MPIRSVEIPKGGRVVHLRGLGFVKVFRTVSKDGDAEYWTTNDLEMTEDKRTENEGAF</sequence>
<comment type="caution">
    <text evidence="1">The sequence shown here is derived from an EMBL/GenBank/DDBJ whole genome shotgun (WGS) entry which is preliminary data.</text>
</comment>
<organism evidence="1 2">
    <name type="scientific">Candidatus Fervidibacter sacchari</name>
    <dbReference type="NCBI Taxonomy" id="1448929"/>
    <lineage>
        <taxon>Bacteria</taxon>
        <taxon>Candidatus Fervidibacterota</taxon>
        <taxon>Candidatus Fervidibacter</taxon>
    </lineage>
</organism>
<dbReference type="Proteomes" id="UP001204798">
    <property type="component" value="Unassembled WGS sequence"/>
</dbReference>
<evidence type="ECO:0000313" key="2">
    <source>
        <dbReference type="Proteomes" id="UP001204798"/>
    </source>
</evidence>
<accession>A0ABT2EM31</accession>
<dbReference type="EMBL" id="JANUCP010000002">
    <property type="protein sequence ID" value="MCS3919013.1"/>
    <property type="molecule type" value="Genomic_DNA"/>
</dbReference>
<protein>
    <submittedName>
        <fullName evidence="1">Uncharacterized protein</fullName>
    </submittedName>
</protein>
<keyword evidence="2" id="KW-1185">Reference proteome</keyword>
<name>A0ABT2EM31_9BACT</name>
<reference evidence="1 2" key="1">
    <citation type="submission" date="2022-08" db="EMBL/GenBank/DDBJ databases">
        <title>Bacterial and archaeal communities from various locations to study Microbial Dark Matter (Phase II).</title>
        <authorList>
            <person name="Stepanauskas R."/>
        </authorList>
    </citation>
    <scope>NUCLEOTIDE SEQUENCE [LARGE SCALE GENOMIC DNA]</scope>
    <source>
        <strain evidence="1 2">PD1</strain>
    </source>
</reference>